<organism evidence="1 2">
    <name type="scientific">Micromonospora echinofusca</name>
    <dbReference type="NCBI Taxonomy" id="47858"/>
    <lineage>
        <taxon>Bacteria</taxon>
        <taxon>Bacillati</taxon>
        <taxon>Actinomycetota</taxon>
        <taxon>Actinomycetes</taxon>
        <taxon>Micromonosporales</taxon>
        <taxon>Micromonosporaceae</taxon>
        <taxon>Micromonospora</taxon>
    </lineage>
</organism>
<name>A0ABS3VQE2_MICEH</name>
<gene>
    <name evidence="1" type="ORF">GSF22_12015</name>
</gene>
<comment type="caution">
    <text evidence="1">The sequence shown here is derived from an EMBL/GenBank/DDBJ whole genome shotgun (WGS) entry which is preliminary data.</text>
</comment>
<evidence type="ECO:0008006" key="3">
    <source>
        <dbReference type="Google" id="ProtNLM"/>
    </source>
</evidence>
<dbReference type="Proteomes" id="UP000823521">
    <property type="component" value="Unassembled WGS sequence"/>
</dbReference>
<keyword evidence="2" id="KW-1185">Reference proteome</keyword>
<dbReference type="RefSeq" id="WP_208813623.1">
    <property type="nucleotide sequence ID" value="NZ_WVUH01000081.1"/>
</dbReference>
<evidence type="ECO:0000313" key="1">
    <source>
        <dbReference type="EMBL" id="MBO4206722.1"/>
    </source>
</evidence>
<accession>A0ABS3VQE2</accession>
<reference evidence="1 2" key="1">
    <citation type="submission" date="2019-12" db="EMBL/GenBank/DDBJ databases">
        <title>Whole genome sequencing of endophytic Actinobacterium Micromonospora sp. MPMI6T.</title>
        <authorList>
            <person name="Evv R."/>
            <person name="Podile A.R."/>
        </authorList>
    </citation>
    <scope>NUCLEOTIDE SEQUENCE [LARGE SCALE GENOMIC DNA]</scope>
    <source>
        <strain evidence="1 2">MPMI6</strain>
    </source>
</reference>
<proteinExistence type="predicted"/>
<sequence length="338" mass="36079">MVLNDPVDIDRALDVVGLTLADVLELGGSVLTAGPAYLVGSLAGGLGNRGSDVDIHLLVPGIDKPSPAFLFFAGHTPIDIEHYPERLPATMVAGARAYPVGKLPLGAVSLAPAPGRRTRRTAARWLNALPLHPDQPPVFAPADAPAVLAVLVRAALDQVLQVWAAARLATRVDAGHAGYLWARTGREVLELRCRARGDVLTSEKWLPDRAARLGFDPAFARAHYTVDSEDALTGLLADTGLAGWDPWRLTRLRTEPDRQRVRLGRTEYALTRHGRLVADPVTGAGTTTEIADRYPADRLLAALRDGELTLDVASDALARELDETGSPVGALHTEGARS</sequence>
<protein>
    <recommendedName>
        <fullName evidence="3">Nucleotidyltransferase domain-containing protein</fullName>
    </recommendedName>
</protein>
<dbReference type="EMBL" id="WVUH01000081">
    <property type="protein sequence ID" value="MBO4206722.1"/>
    <property type="molecule type" value="Genomic_DNA"/>
</dbReference>
<evidence type="ECO:0000313" key="2">
    <source>
        <dbReference type="Proteomes" id="UP000823521"/>
    </source>
</evidence>